<evidence type="ECO:0000259" key="17">
    <source>
        <dbReference type="SMART" id="SM00387"/>
    </source>
</evidence>
<dbReference type="CDD" id="cd16917">
    <property type="entry name" value="HATPase_UhpB-NarQ-NarX-like"/>
    <property type="match status" value="1"/>
</dbReference>
<dbReference type="InterPro" id="IPR011712">
    <property type="entry name" value="Sig_transdc_His_kin_sub3_dim/P"/>
</dbReference>
<evidence type="ECO:0000256" key="16">
    <source>
        <dbReference type="SAM" id="Phobius"/>
    </source>
</evidence>
<keyword evidence="6" id="KW-0004">4Fe-4S</keyword>
<dbReference type="GO" id="GO:0046983">
    <property type="term" value="F:protein dimerization activity"/>
    <property type="evidence" value="ECO:0007669"/>
    <property type="project" value="InterPro"/>
</dbReference>
<dbReference type="InterPro" id="IPR003594">
    <property type="entry name" value="HATPase_dom"/>
</dbReference>
<sequence>MSQVNDRYRIAWWNAASWVLVGLSPTMIAGRDDPGTRPYWSLALVLVLGLSFAAALRFRAARTPFLLILVAGLAVASFLRTGDAALYVVALPHFWLYAGSTRRAIVLSGAGAVATVAGALVAGAEPGSGNNVVTLLAYPASVLLGLSVHQMVRRADERAQRLAAELEVTQRELAEAHRREGAAGERERLAREIHDTLAQGFASIVVLAEAARSGLASDPDRSARQLTSIENTARENLTEARILVGAGSAPEAAPAAGSVAQTLRRTLDRFTEDTGIAVEAELPDLDCDQTTRVALLRCTQESLANVRKHADATTVCVFLAADPYGEGSGIELEITDDGKGFVPAEAHGFGLDGMRRRLAELGGELTVTSSPGEGTRVLAAFPASLASNDRV</sequence>
<accession>A0A939PDG9</accession>
<keyword evidence="11" id="KW-0902">Two-component regulatory system</keyword>
<evidence type="ECO:0000256" key="12">
    <source>
        <dbReference type="ARBA" id="ARBA00023014"/>
    </source>
</evidence>
<dbReference type="InterPro" id="IPR036890">
    <property type="entry name" value="HATPase_C_sf"/>
</dbReference>
<dbReference type="PIRSF" id="PIRSF037434">
    <property type="entry name" value="STHK_ChrS"/>
    <property type="match status" value="1"/>
</dbReference>
<evidence type="ECO:0000256" key="11">
    <source>
        <dbReference type="ARBA" id="ARBA00023012"/>
    </source>
</evidence>
<dbReference type="GO" id="GO:0005737">
    <property type="term" value="C:cytoplasm"/>
    <property type="evidence" value="ECO:0007669"/>
    <property type="project" value="UniProtKB-SubCell"/>
</dbReference>
<keyword evidence="7" id="KW-0963">Cytoplasm</keyword>
<dbReference type="Pfam" id="PF07730">
    <property type="entry name" value="HisKA_3"/>
    <property type="match status" value="1"/>
</dbReference>
<keyword evidence="12" id="KW-0411">Iron-sulfur</keyword>
<proteinExistence type="predicted"/>
<evidence type="ECO:0000256" key="4">
    <source>
        <dbReference type="ARBA" id="ARBA00012438"/>
    </source>
</evidence>
<feature type="transmembrane region" description="Helical" evidence="16">
    <location>
        <begin position="66"/>
        <end position="92"/>
    </location>
</feature>
<dbReference type="Pfam" id="PF02518">
    <property type="entry name" value="HATPase_c"/>
    <property type="match status" value="1"/>
</dbReference>
<feature type="transmembrane region" description="Helical" evidence="16">
    <location>
        <begin position="135"/>
        <end position="152"/>
    </location>
</feature>
<feature type="domain" description="Histidine kinase/HSP90-like ATPase" evidence="17">
    <location>
        <begin position="290"/>
        <end position="385"/>
    </location>
</feature>
<feature type="transmembrane region" description="Helical" evidence="16">
    <location>
        <begin position="104"/>
        <end position="123"/>
    </location>
</feature>
<evidence type="ECO:0000256" key="13">
    <source>
        <dbReference type="ARBA" id="ARBA00024827"/>
    </source>
</evidence>
<evidence type="ECO:0000256" key="9">
    <source>
        <dbReference type="ARBA" id="ARBA00022777"/>
    </source>
</evidence>
<dbReference type="Gene3D" id="3.30.565.10">
    <property type="entry name" value="Histidine kinase-like ATPase, C-terminal domain"/>
    <property type="match status" value="1"/>
</dbReference>
<dbReference type="InterPro" id="IPR017205">
    <property type="entry name" value="Sig_transdc_His_kinase_ChrS"/>
</dbReference>
<dbReference type="EC" id="2.7.13.3" evidence="4"/>
<comment type="function">
    <text evidence="13">Member of the two-component regulatory system NreB/NreC involved in the control of dissimilatory nitrate/nitrite reduction in response to oxygen. NreB functions as a direct oxygen sensor histidine kinase which is autophosphorylated, in the absence of oxygen, probably at the conserved histidine residue, and transfers its phosphate group probably to a conserved aspartate residue of NreC. NreB/NreC activates the expression of the nitrate (narGHJI) and nitrite (nir) reductase operons, as well as the putative nitrate transporter gene narT.</text>
</comment>
<keyword evidence="16" id="KW-0812">Transmembrane</keyword>
<keyword evidence="16" id="KW-1133">Transmembrane helix</keyword>
<dbReference type="InterPro" id="IPR004358">
    <property type="entry name" value="Sig_transdc_His_kin-like_C"/>
</dbReference>
<feature type="transmembrane region" description="Helical" evidence="16">
    <location>
        <begin position="12"/>
        <end position="30"/>
    </location>
</feature>
<comment type="caution">
    <text evidence="18">The sequence shown here is derived from an EMBL/GenBank/DDBJ whole genome shotgun (WGS) entry which is preliminary data.</text>
</comment>
<evidence type="ECO:0000256" key="6">
    <source>
        <dbReference type="ARBA" id="ARBA00022485"/>
    </source>
</evidence>
<evidence type="ECO:0000313" key="18">
    <source>
        <dbReference type="EMBL" id="MBO2447244.1"/>
    </source>
</evidence>
<evidence type="ECO:0000256" key="3">
    <source>
        <dbReference type="ARBA" id="ARBA00004496"/>
    </source>
</evidence>
<dbReference type="PANTHER" id="PTHR24421">
    <property type="entry name" value="NITRATE/NITRITE SENSOR PROTEIN NARX-RELATED"/>
    <property type="match status" value="1"/>
</dbReference>
<organism evidence="18 19">
    <name type="scientific">Actinomadura barringtoniae</name>
    <dbReference type="NCBI Taxonomy" id="1427535"/>
    <lineage>
        <taxon>Bacteria</taxon>
        <taxon>Bacillati</taxon>
        <taxon>Actinomycetota</taxon>
        <taxon>Actinomycetes</taxon>
        <taxon>Streptosporangiales</taxon>
        <taxon>Thermomonosporaceae</taxon>
        <taxon>Actinomadura</taxon>
    </lineage>
</organism>
<keyword evidence="9 18" id="KW-0418">Kinase</keyword>
<comment type="subcellular location">
    <subcellularLocation>
        <location evidence="3">Cytoplasm</location>
    </subcellularLocation>
</comment>
<evidence type="ECO:0000256" key="2">
    <source>
        <dbReference type="ARBA" id="ARBA00001966"/>
    </source>
</evidence>
<evidence type="ECO:0000313" key="19">
    <source>
        <dbReference type="Proteomes" id="UP000669179"/>
    </source>
</evidence>
<comment type="catalytic activity">
    <reaction evidence="1">
        <text>ATP + protein L-histidine = ADP + protein N-phospho-L-histidine.</text>
        <dbReference type="EC" id="2.7.13.3"/>
    </reaction>
</comment>
<evidence type="ECO:0000256" key="7">
    <source>
        <dbReference type="ARBA" id="ARBA00022490"/>
    </source>
</evidence>
<dbReference type="PANTHER" id="PTHR24421:SF62">
    <property type="entry name" value="SENSORY TRANSDUCTION HISTIDINE KINASE"/>
    <property type="match status" value="1"/>
</dbReference>
<evidence type="ECO:0000256" key="15">
    <source>
        <dbReference type="SAM" id="Coils"/>
    </source>
</evidence>
<dbReference type="SMART" id="SM00387">
    <property type="entry name" value="HATPase_c"/>
    <property type="match status" value="1"/>
</dbReference>
<comment type="cofactor">
    <cofactor evidence="2">
        <name>[4Fe-4S] cluster</name>
        <dbReference type="ChEBI" id="CHEBI:49883"/>
    </cofactor>
</comment>
<feature type="transmembrane region" description="Helical" evidence="16">
    <location>
        <begin position="42"/>
        <end position="60"/>
    </location>
</feature>
<reference evidence="18" key="1">
    <citation type="submission" date="2021-03" db="EMBL/GenBank/DDBJ databases">
        <authorList>
            <person name="Kanchanasin P."/>
            <person name="Saeng-In P."/>
            <person name="Phongsopitanun W."/>
            <person name="Yuki M."/>
            <person name="Kudo T."/>
            <person name="Ohkuma M."/>
            <person name="Tanasupawat S."/>
        </authorList>
    </citation>
    <scope>NUCLEOTIDE SEQUENCE</scope>
    <source>
        <strain evidence="18">GKU 128</strain>
    </source>
</reference>
<evidence type="ECO:0000256" key="14">
    <source>
        <dbReference type="ARBA" id="ARBA00030800"/>
    </source>
</evidence>
<protein>
    <recommendedName>
        <fullName evidence="5">Oxygen sensor histidine kinase NreB</fullName>
        <ecNumber evidence="4">2.7.13.3</ecNumber>
    </recommendedName>
    <alternativeName>
        <fullName evidence="14">Nitrogen regulation protein B</fullName>
    </alternativeName>
</protein>
<dbReference type="PRINTS" id="PR00344">
    <property type="entry name" value="BCTRLSENSOR"/>
</dbReference>
<dbReference type="AlphaFoldDB" id="A0A939PDG9"/>
<dbReference type="GO" id="GO:0000155">
    <property type="term" value="F:phosphorelay sensor kinase activity"/>
    <property type="evidence" value="ECO:0007669"/>
    <property type="project" value="InterPro"/>
</dbReference>
<keyword evidence="8" id="KW-0808">Transferase</keyword>
<evidence type="ECO:0000256" key="8">
    <source>
        <dbReference type="ARBA" id="ARBA00022679"/>
    </source>
</evidence>
<dbReference type="Gene3D" id="1.20.5.1930">
    <property type="match status" value="1"/>
</dbReference>
<dbReference type="GO" id="GO:0016020">
    <property type="term" value="C:membrane"/>
    <property type="evidence" value="ECO:0007669"/>
    <property type="project" value="InterPro"/>
</dbReference>
<keyword evidence="6" id="KW-0479">Metal-binding</keyword>
<evidence type="ECO:0000256" key="5">
    <source>
        <dbReference type="ARBA" id="ARBA00017322"/>
    </source>
</evidence>
<dbReference type="SUPFAM" id="SSF55874">
    <property type="entry name" value="ATPase domain of HSP90 chaperone/DNA topoisomerase II/histidine kinase"/>
    <property type="match status" value="1"/>
</dbReference>
<dbReference type="GO" id="GO:0051539">
    <property type="term" value="F:4 iron, 4 sulfur cluster binding"/>
    <property type="evidence" value="ECO:0007669"/>
    <property type="project" value="UniProtKB-KW"/>
</dbReference>
<gene>
    <name evidence="18" type="ORF">J4573_09125</name>
</gene>
<keyword evidence="10" id="KW-0408">Iron</keyword>
<dbReference type="RefSeq" id="WP_208254837.1">
    <property type="nucleotide sequence ID" value="NZ_JAGEOJ010000003.1"/>
</dbReference>
<dbReference type="Proteomes" id="UP000669179">
    <property type="component" value="Unassembled WGS sequence"/>
</dbReference>
<name>A0A939PDG9_9ACTN</name>
<feature type="coiled-coil region" evidence="15">
    <location>
        <begin position="152"/>
        <end position="179"/>
    </location>
</feature>
<evidence type="ECO:0000256" key="10">
    <source>
        <dbReference type="ARBA" id="ARBA00023004"/>
    </source>
</evidence>
<keyword evidence="16" id="KW-0472">Membrane</keyword>
<keyword evidence="19" id="KW-1185">Reference proteome</keyword>
<keyword evidence="15" id="KW-0175">Coiled coil</keyword>
<dbReference type="InterPro" id="IPR050482">
    <property type="entry name" value="Sensor_HK_TwoCompSys"/>
</dbReference>
<evidence type="ECO:0000256" key="1">
    <source>
        <dbReference type="ARBA" id="ARBA00000085"/>
    </source>
</evidence>
<dbReference type="EMBL" id="JAGEOJ010000003">
    <property type="protein sequence ID" value="MBO2447244.1"/>
    <property type="molecule type" value="Genomic_DNA"/>
</dbReference>